<dbReference type="Pfam" id="PF03724">
    <property type="entry name" value="META"/>
    <property type="match status" value="2"/>
</dbReference>
<dbReference type="HOGENOM" id="CLU_1015420_0_0_12"/>
<reference evidence="3" key="1">
    <citation type="submission" date="2011-04" db="EMBL/GenBank/DDBJ databases">
        <title>The complete genome of Treponema brennaborense DSM 12168.</title>
        <authorList>
            <person name="Lucas S."/>
            <person name="Han J."/>
            <person name="Lapidus A."/>
            <person name="Bruce D."/>
            <person name="Goodwin L."/>
            <person name="Pitluck S."/>
            <person name="Peters L."/>
            <person name="Kyrpides N."/>
            <person name="Mavromatis K."/>
            <person name="Ivanova N."/>
            <person name="Mikhailova N."/>
            <person name="Pagani I."/>
            <person name="Teshima H."/>
            <person name="Detter J.C."/>
            <person name="Tapia R."/>
            <person name="Han C."/>
            <person name="Land M."/>
            <person name="Hauser L."/>
            <person name="Markowitz V."/>
            <person name="Cheng J.-F."/>
            <person name="Hugenholtz P."/>
            <person name="Woyke T."/>
            <person name="Wu D."/>
            <person name="Gronow S."/>
            <person name="Wellnitz S."/>
            <person name="Brambilla E."/>
            <person name="Klenk H.-P."/>
            <person name="Eisen J.A."/>
        </authorList>
    </citation>
    <scope>NUCLEOTIDE SEQUENCE [LARGE SCALE GENOMIC DNA]</scope>
    <source>
        <strain evidence="3">DSM 12168 / CIP 105900 / DD5/3</strain>
    </source>
</reference>
<dbReference type="OrthoDB" id="307756at2"/>
<dbReference type="eggNOG" id="COG3187">
    <property type="taxonomic scope" value="Bacteria"/>
</dbReference>
<dbReference type="InterPro" id="IPR005184">
    <property type="entry name" value="DUF306_Meta_HslJ"/>
</dbReference>
<dbReference type="InterPro" id="IPR053147">
    <property type="entry name" value="Hsp_HslJ-like"/>
</dbReference>
<sequence length="274" mass="28263">MKNMKKSVYVAFPVGLTILTVLLYGCVSVGVKSAARSAAGDWKLVAAAANGTAVAVPEDLGVTFSAEADGNGGFDVYGFAGVNNYSGSASISGDVFEHSAFAVTLMAGPEADAAFERVFLSILESAEKAAVVPEHGGTVLRLSDADGKNTLTFAALNLADTAWRLSAYNTGSAVSSLPADTETPELVFDGKGGITGFTGVNRLVGTYAADETERTLSFSALGMTKMGAPSQTAASLESRYAELLGIVSRYQLSASSLRLLDDNGTTLLVFVKAI</sequence>
<dbReference type="AlphaFoldDB" id="F4LIH8"/>
<dbReference type="InterPro" id="IPR038670">
    <property type="entry name" value="HslJ-like_sf"/>
</dbReference>
<evidence type="ECO:0000313" key="3">
    <source>
        <dbReference type="Proteomes" id="UP000006546"/>
    </source>
</evidence>
<dbReference type="PROSITE" id="PS51257">
    <property type="entry name" value="PROKAR_LIPOPROTEIN"/>
    <property type="match status" value="1"/>
</dbReference>
<dbReference type="PANTHER" id="PTHR35535">
    <property type="entry name" value="HEAT SHOCK PROTEIN HSLJ"/>
    <property type="match status" value="1"/>
</dbReference>
<dbReference type="KEGG" id="tbe:Trebr_0783"/>
<feature type="domain" description="DUF306" evidence="1">
    <location>
        <begin position="38"/>
        <end position="153"/>
    </location>
</feature>
<dbReference type="EMBL" id="CP002696">
    <property type="protein sequence ID" value="AEE16219.1"/>
    <property type="molecule type" value="Genomic_DNA"/>
</dbReference>
<dbReference type="Proteomes" id="UP000006546">
    <property type="component" value="Chromosome"/>
</dbReference>
<feature type="domain" description="DUF306" evidence="1">
    <location>
        <begin position="157"/>
        <end position="270"/>
    </location>
</feature>
<accession>F4LIH8</accession>
<evidence type="ECO:0000313" key="2">
    <source>
        <dbReference type="EMBL" id="AEE16219.1"/>
    </source>
</evidence>
<organism evidence="2 3">
    <name type="scientific">Treponema brennaborense (strain DSM 12168 / CIP 105900 / DD5/3)</name>
    <dbReference type="NCBI Taxonomy" id="906968"/>
    <lineage>
        <taxon>Bacteria</taxon>
        <taxon>Pseudomonadati</taxon>
        <taxon>Spirochaetota</taxon>
        <taxon>Spirochaetia</taxon>
        <taxon>Spirochaetales</taxon>
        <taxon>Treponemataceae</taxon>
        <taxon>Treponema</taxon>
    </lineage>
</organism>
<name>F4LIH8_TREBD</name>
<proteinExistence type="predicted"/>
<keyword evidence="3" id="KW-1185">Reference proteome</keyword>
<dbReference type="STRING" id="906968.Trebr_0783"/>
<dbReference type="PANTHER" id="PTHR35535:SF1">
    <property type="entry name" value="HEAT SHOCK PROTEIN HSLJ"/>
    <property type="match status" value="1"/>
</dbReference>
<evidence type="ECO:0000259" key="1">
    <source>
        <dbReference type="Pfam" id="PF03724"/>
    </source>
</evidence>
<dbReference type="Gene3D" id="2.40.128.270">
    <property type="match status" value="2"/>
</dbReference>
<gene>
    <name evidence="2" type="ordered locus">Trebr_0783</name>
</gene>
<protein>
    <recommendedName>
        <fullName evidence="1">DUF306 domain-containing protein</fullName>
    </recommendedName>
</protein>